<dbReference type="GO" id="GO:0099160">
    <property type="term" value="C:postsynaptic intermediate filament cytoskeleton"/>
    <property type="evidence" value="ECO:0007669"/>
    <property type="project" value="TreeGrafter"/>
</dbReference>
<dbReference type="PANTHER" id="PTHR45652">
    <property type="entry name" value="GLIAL FIBRILLARY ACIDIC PROTEIN"/>
    <property type="match status" value="1"/>
</dbReference>
<feature type="domain" description="IF rod" evidence="5">
    <location>
        <begin position="56"/>
        <end position="369"/>
    </location>
</feature>
<dbReference type="GO" id="GO:0005200">
    <property type="term" value="F:structural constituent of cytoskeleton"/>
    <property type="evidence" value="ECO:0007669"/>
    <property type="project" value="TreeGrafter"/>
</dbReference>
<dbReference type="Gene3D" id="1.20.5.500">
    <property type="entry name" value="Single helix bin"/>
    <property type="match status" value="1"/>
</dbReference>
<feature type="compositionally biased region" description="Acidic residues" evidence="4">
    <location>
        <begin position="434"/>
        <end position="443"/>
    </location>
</feature>
<dbReference type="Gene3D" id="1.20.5.170">
    <property type="match status" value="1"/>
</dbReference>
<reference evidence="6" key="2">
    <citation type="submission" date="2025-09" db="UniProtKB">
        <authorList>
            <consortium name="Ensembl"/>
        </authorList>
    </citation>
    <scope>IDENTIFICATION</scope>
</reference>
<reference evidence="6" key="1">
    <citation type="submission" date="2025-08" db="UniProtKB">
        <authorList>
            <consortium name="Ensembl"/>
        </authorList>
    </citation>
    <scope>IDENTIFICATION</scope>
</reference>
<dbReference type="PANTHER" id="PTHR45652:SF10">
    <property type="entry name" value="NEUROFILAMENT MEDIUM POLYPEPTIDE ISOFORM X1"/>
    <property type="match status" value="1"/>
</dbReference>
<feature type="region of interest" description="Disordered" evidence="4">
    <location>
        <begin position="611"/>
        <end position="649"/>
    </location>
</feature>
<dbReference type="Ensembl" id="ENSGMOT00000013882.2">
    <property type="protein sequence ID" value="ENSGMOP00000013525.2"/>
    <property type="gene ID" value="ENSGMOG00000012630.2"/>
</dbReference>
<feature type="compositionally biased region" description="Basic and acidic residues" evidence="4">
    <location>
        <begin position="757"/>
        <end position="767"/>
    </location>
</feature>
<feature type="region of interest" description="Disordered" evidence="4">
    <location>
        <begin position="730"/>
        <end position="767"/>
    </location>
</feature>
<feature type="compositionally biased region" description="Acidic residues" evidence="4">
    <location>
        <begin position="464"/>
        <end position="475"/>
    </location>
</feature>
<feature type="compositionally biased region" description="Polar residues" evidence="4">
    <location>
        <begin position="732"/>
        <end position="756"/>
    </location>
</feature>
<feature type="compositionally biased region" description="Basic and acidic residues" evidence="4">
    <location>
        <begin position="414"/>
        <end position="426"/>
    </location>
</feature>
<feature type="region of interest" description="Disordered" evidence="4">
    <location>
        <begin position="399"/>
        <end position="511"/>
    </location>
</feature>
<dbReference type="PROSITE" id="PS51842">
    <property type="entry name" value="IF_ROD_2"/>
    <property type="match status" value="1"/>
</dbReference>
<dbReference type="GO" id="GO:0005882">
    <property type="term" value="C:intermediate filament"/>
    <property type="evidence" value="ECO:0007669"/>
    <property type="project" value="UniProtKB-KW"/>
</dbReference>
<feature type="coiled-coil region" evidence="3">
    <location>
        <begin position="67"/>
        <end position="143"/>
    </location>
</feature>
<accession>A0A8C4ZF38</accession>
<dbReference type="SUPFAM" id="SSF64593">
    <property type="entry name" value="Intermediate filament protein, coiled coil region"/>
    <property type="match status" value="2"/>
</dbReference>
<proteinExistence type="predicted"/>
<dbReference type="GO" id="GO:0033693">
    <property type="term" value="P:neurofilament bundle assembly"/>
    <property type="evidence" value="ECO:0007669"/>
    <property type="project" value="TreeGrafter"/>
</dbReference>
<evidence type="ECO:0000259" key="5">
    <source>
        <dbReference type="PROSITE" id="PS51842"/>
    </source>
</evidence>
<dbReference type="InterPro" id="IPR039008">
    <property type="entry name" value="IF_rod_dom"/>
</dbReference>
<feature type="compositionally biased region" description="Basic and acidic residues" evidence="4">
    <location>
        <begin position="502"/>
        <end position="511"/>
    </location>
</feature>
<dbReference type="InterPro" id="IPR050405">
    <property type="entry name" value="Intermediate_filament"/>
</dbReference>
<dbReference type="AlphaFoldDB" id="A0A8C4ZF38"/>
<dbReference type="Proteomes" id="UP000694546">
    <property type="component" value="Chromosome 15"/>
</dbReference>
<protein>
    <recommendedName>
        <fullName evidence="5">IF rod domain-containing protein</fullName>
    </recommendedName>
</protein>
<keyword evidence="2 3" id="KW-0175">Coiled coil</keyword>
<dbReference type="GO" id="GO:0030424">
    <property type="term" value="C:axon"/>
    <property type="evidence" value="ECO:0007669"/>
    <property type="project" value="TreeGrafter"/>
</dbReference>
<name>A0A8C4ZF38_GADMO</name>
<feature type="compositionally biased region" description="Acidic residues" evidence="4">
    <location>
        <begin position="399"/>
        <end position="413"/>
    </location>
</feature>
<organism evidence="6 7">
    <name type="scientific">Gadus morhua</name>
    <name type="common">Atlantic cod</name>
    <dbReference type="NCBI Taxonomy" id="8049"/>
    <lineage>
        <taxon>Eukaryota</taxon>
        <taxon>Metazoa</taxon>
        <taxon>Chordata</taxon>
        <taxon>Craniata</taxon>
        <taxon>Vertebrata</taxon>
        <taxon>Euteleostomi</taxon>
        <taxon>Actinopterygii</taxon>
        <taxon>Neopterygii</taxon>
        <taxon>Teleostei</taxon>
        <taxon>Neoteleostei</taxon>
        <taxon>Acanthomorphata</taxon>
        <taxon>Zeiogadaria</taxon>
        <taxon>Gadariae</taxon>
        <taxon>Gadiformes</taxon>
        <taxon>Gadoidei</taxon>
        <taxon>Gadidae</taxon>
        <taxon>Gadus</taxon>
    </lineage>
</organism>
<dbReference type="Gene3D" id="1.20.5.1160">
    <property type="entry name" value="Vasodilator-stimulated phosphoprotein"/>
    <property type="match status" value="1"/>
</dbReference>
<evidence type="ECO:0000256" key="4">
    <source>
        <dbReference type="SAM" id="MobiDB-lite"/>
    </source>
</evidence>
<evidence type="ECO:0000313" key="7">
    <source>
        <dbReference type="Proteomes" id="UP000694546"/>
    </source>
</evidence>
<keyword evidence="1" id="KW-0403">Intermediate filament</keyword>
<evidence type="ECO:0000256" key="1">
    <source>
        <dbReference type="ARBA" id="ARBA00022754"/>
    </source>
</evidence>
<dbReference type="Pfam" id="PF00038">
    <property type="entry name" value="Filament"/>
    <property type="match status" value="1"/>
</dbReference>
<feature type="compositionally biased region" description="Basic and acidic residues" evidence="4">
    <location>
        <begin position="622"/>
        <end position="645"/>
    </location>
</feature>
<feature type="compositionally biased region" description="Basic and acidic residues" evidence="4">
    <location>
        <begin position="444"/>
        <end position="463"/>
    </location>
</feature>
<evidence type="ECO:0000256" key="2">
    <source>
        <dbReference type="ARBA" id="ARBA00023054"/>
    </source>
</evidence>
<evidence type="ECO:0000313" key="6">
    <source>
        <dbReference type="Ensembl" id="ENSGMOP00000013525.2"/>
    </source>
</evidence>
<feature type="coiled-coil region" evidence="3">
    <location>
        <begin position="267"/>
        <end position="340"/>
    </location>
</feature>
<dbReference type="SMART" id="SM01391">
    <property type="entry name" value="Filament"/>
    <property type="match status" value="1"/>
</dbReference>
<sequence length="784" mass="89830">MERKPGLRDRTTPAEYVHYKPTTTAASQSDTPMMGDYDWKDNVTATFPTKTTKTNEKEMLHGLNDRFASFIEKVRHLEHQNELLEREIEDIRQKEQTPASLQQTFGPELEDLRKLLRDITHQKHQIEVEHQTLEQDLIDLRDKYDTEVSVRADAETNIVLLKRDIDDAYRAKLELDKKSQAISEEIDALKRNHDSEVSQLIAQLNDAQEGASVRANEFGCPELTAALRDIRAQLEDHAVSDLHKAEESYHIQVSKLTEATEMKREALKASKLEIQEYRKRLQSKSVELDCVKGTREALERQLREIEECHNEEIIHYQDTIKELENELINIKFDMSSHLREYHDLLNVKMALDVEILSYRKLLEGEESRLLAVSDSQTQKPQYKFVEEIVTETTREIEMSEFEETCSEEEEEEMVRDQNEEKDVKRESGRKRKDEEEEEGEGVEDSPKEEGVPECHDEQHHGVEQSEEEDEEDIDGVMDGSESADNVEKEAEESQENVASLKPESDTKSELLMETDLLKDTLESTALSRDDIQQISDIVVTVKVEPVKKALELVEKGASLKPEYDTRSEVTMQDEVLQTTETFEHIVSAKEDNDSMREPVVSAIVDEVKIKKDAPSVPDTSSEETKQDELLKPLEHTDEQEVKDSVTDQQLSESIETLKVENTEKVVSFKPESDTSSEVTVADQLLKTTETLENTFQAKKDKDLVRDQELTDIVPTLEVEPVRKVTSLKPESETLTEVTMEGEQSQMTEAPTKNTVVTKEEKDSLRDEDVSDIVEAVKVEPIESV</sequence>
<evidence type="ECO:0000256" key="3">
    <source>
        <dbReference type="SAM" id="Coils"/>
    </source>
</evidence>
<dbReference type="GeneTree" id="ENSGT00940000161685"/>
<keyword evidence="7" id="KW-1185">Reference proteome</keyword>
<dbReference type="GO" id="GO:0005737">
    <property type="term" value="C:cytoplasm"/>
    <property type="evidence" value="ECO:0007669"/>
    <property type="project" value="TreeGrafter"/>
</dbReference>